<evidence type="ECO:0000256" key="1">
    <source>
        <dbReference type="ARBA" id="ARBA00022729"/>
    </source>
</evidence>
<proteinExistence type="predicted"/>
<dbReference type="InterPro" id="IPR013425">
    <property type="entry name" value="Autotrns_rpt"/>
</dbReference>
<sequence length="1862" mass="181147">MKKTCRFLQLSLLFGSAILQANAADGTWVVTAPSGNWTDAVNWSGSTIADGSGFTANFTSDITATTAVSLNGVNRTIGNIFFSDNGATGSAWTISGNAIILAVPSGSPTVTTDTAATISSILTGTAGLTKAGNDTLVLTAGNTYSGGTAINAGTLQIGDGTTNGTVGTGNYSVVAGSLYLNYATAAAPTWANITGAGTLRLNSAQAVNGSANWCPSAPISLGSGFTGTLQVDRGRIHGVSSGLGGATNIVVGSGAQFLGFTSGVTTTTFSQSFSISGMGWGEGGQDNGALRVSTTNCTFTGNITLTGDSGIYLQNAAGGGITSSGVISGGFNLSLYNALAAGVITLSGANTYTGATTVANGTVSVSNIGNTGFSGNLGTNGTINLGGGGAQGILTYTGSGETTDRVLNFSGTTGGATVNNNGAGLLRFTTATTTTGSGAKGLTFGGTGNGQLDGGITALGGLMNIGKSGAGTWTFAGDLNTGGGAMNVSAGTAVLSGNNSYTGVTTVGAGATLSVSTLANSGVASNIGAATNAAGNLVFAGGTFKYTGGSVSTDHAFTVTAASTLEVTNAATTLTIANTLNAAGGSVILTKTGAGTLVFGGSADNSSVYAAVSAGELDLAKTGTTTRALAGISSVATGTTVKLTGIGPDQIYGGNAGTNYGVNGLAGTLDLNGHSESTSNFNGVTGGKLTNSAAATNATWTVGESNATATFAGVMENGAGTVSLSKIGTGTQTLSGGNTFTGATTLNAGTLVLDYNTQDNSKLSDTGALILNGGTLQMGGVTGTHVEVVGPVTINGNVSITRGGFNSTVLALGNYTNNGVLNIAAAGLATTTVANNGGGYLDNITFAGNQLAMNDGTLGGGLGNIVAASVTYADVNRATGTKTITSSAGSIVRIIEGTGGTSTNITLGAATTDISTLFQTATGGTTITDLGTNVLRLGASGRIFSGTGASALTIQSGTLTAGGADDTAGTIDIHNGSTNLIFVSSKIADNGTGAVALQTTGSVALSGANTYTGGTTVNGGTLSAGNNTGTGATALGTGSATVNTGATLQFWVNTTTTGTTFANNITLNGGTLLSQDGVNNLSGAITIGASGGTFKSQWNAKNLVVNGVVSGTGPVTIDKLAGDGGSKVIFTAANTYTGTTTINGGAAQFTKQVALYNNTPASWTAANLTVASGAIAAFNIGGTGEFTSADIDTLQSLTNVGAVTATQGFKNGSSIGLDTTNAGGNFTYATAIANHVGTVADTLGLAKLGTGTLTLTATNTYTGATAVSGGTLVISGSGSLNSGAYPGAISIASGATFNHASSTAQTFSGGVSGAGALTKTGAGTLTFSNQTTYTGGTTVSQGILDLTGGGGANGAMRGVATINTGATLRLSTGDAAGYDATTRLNTINLVGGNLDVNSTGNQTLGSATINMTGGSITGIAGSNIDFFAGASTLKTFASSTTSTISGTALSPLRQGNTTFTVAPGTTASGIDLDIQGIIRTSPSGDAATSVLTITGGGTVAFSGTNTIAGTATKSLAITGAGTTLMVGNGGATGTLGGLNVTNNSALSFNRSDAAGSFSNIISGTGQLKQVGSGTTTLTGVQTYTGATVVNAGTLLITGSLASGSAVSVDASGTLGGTGTVNGTVTAAGKIAPGTTGTGTLTTGAVVLNGGTYACKLNGATSDKLVVNGSLTLTGATLAISTVSAPTASSYVIATYTGAAPAFTTVTGLPSGYAVDTSTAGQIKLTNAPFLVWAAAQGLTSVNNGLTQDPDHDGLANLLEYVLMANPLAFSSSELPMQGSDANYLYFYFLRSTQSKQDTNVTVQWGTGLASWTDIPIPDADPSDGVVSIDQSIPAYDYVTVKIARSNAVNGKLFVRLKATPKP</sequence>
<feature type="signal peptide" evidence="2">
    <location>
        <begin position="1"/>
        <end position="23"/>
    </location>
</feature>
<dbReference type="Proteomes" id="UP000676169">
    <property type="component" value="Chromosome"/>
</dbReference>
<evidence type="ECO:0000313" key="4">
    <source>
        <dbReference type="Proteomes" id="UP000676169"/>
    </source>
</evidence>
<dbReference type="InterPro" id="IPR011050">
    <property type="entry name" value="Pectin_lyase_fold/virulence"/>
</dbReference>
<keyword evidence="4" id="KW-1185">Reference proteome</keyword>
<dbReference type="NCBIfam" id="TIGR02601">
    <property type="entry name" value="autotrns_rpt"/>
    <property type="match status" value="8"/>
</dbReference>
<feature type="chain" id="PRO_5037586065" evidence="2">
    <location>
        <begin position="24"/>
        <end position="1862"/>
    </location>
</feature>
<accession>A0A975J0C0</accession>
<evidence type="ECO:0000313" key="3">
    <source>
        <dbReference type="EMBL" id="QUE51681.1"/>
    </source>
</evidence>
<dbReference type="RefSeq" id="WP_211631820.1">
    <property type="nucleotide sequence ID" value="NZ_CP073100.1"/>
</dbReference>
<dbReference type="KEGG" id="lamb:KBB96_02035"/>
<keyword evidence="1 2" id="KW-0732">Signal</keyword>
<gene>
    <name evidence="3" type="ORF">KBB96_02035</name>
</gene>
<dbReference type="SUPFAM" id="SSF51126">
    <property type="entry name" value="Pectin lyase-like"/>
    <property type="match status" value="4"/>
</dbReference>
<name>A0A975J0C0_9BACT</name>
<protein>
    <submittedName>
        <fullName evidence="3">Autotransporter-associated beta strand repeat-containing protein</fullName>
    </submittedName>
</protein>
<organism evidence="3 4">
    <name type="scientific">Luteolibacter ambystomatis</name>
    <dbReference type="NCBI Taxonomy" id="2824561"/>
    <lineage>
        <taxon>Bacteria</taxon>
        <taxon>Pseudomonadati</taxon>
        <taxon>Verrucomicrobiota</taxon>
        <taxon>Verrucomicrobiia</taxon>
        <taxon>Verrucomicrobiales</taxon>
        <taxon>Verrucomicrobiaceae</taxon>
        <taxon>Luteolibacter</taxon>
    </lineage>
</organism>
<dbReference type="EMBL" id="CP073100">
    <property type="protein sequence ID" value="QUE51681.1"/>
    <property type="molecule type" value="Genomic_DNA"/>
</dbReference>
<reference evidence="3" key="1">
    <citation type="submission" date="2021-04" db="EMBL/GenBank/DDBJ databases">
        <title>Luteolibacter sp. 32A isolated from the skin of an Anderson's salamander (Ambystoma andersonii).</title>
        <authorList>
            <person name="Spergser J."/>
            <person name="Busse H.-J."/>
        </authorList>
    </citation>
    <scope>NUCLEOTIDE SEQUENCE</scope>
    <source>
        <strain evidence="3">32A</strain>
    </source>
</reference>
<evidence type="ECO:0000256" key="2">
    <source>
        <dbReference type="SAM" id="SignalP"/>
    </source>
</evidence>
<dbReference type="Pfam" id="PF12951">
    <property type="entry name" value="PATR"/>
    <property type="match status" value="10"/>
</dbReference>